<evidence type="ECO:0000313" key="2">
    <source>
        <dbReference type="Proteomes" id="UP000199181"/>
    </source>
</evidence>
<sequence length="47" mass="5239">MLREGYPAEAIEERFSQGGLNLTRLARRHGIDLRARGHGLLKGLPVL</sequence>
<reference evidence="2" key="1">
    <citation type="submission" date="2016-10" db="EMBL/GenBank/DDBJ databases">
        <authorList>
            <person name="Varghese N."/>
            <person name="Submissions S."/>
        </authorList>
    </citation>
    <scope>NUCLEOTIDE SEQUENCE [LARGE SCALE GENOMIC DNA]</scope>
    <source>
        <strain evidence="2">DSM 16858</strain>
    </source>
</reference>
<keyword evidence="2" id="KW-1185">Reference proteome</keyword>
<protein>
    <submittedName>
        <fullName evidence="1">Uncharacterized protein</fullName>
    </submittedName>
</protein>
<gene>
    <name evidence="1" type="ORF">SAMN05443639_101403</name>
</gene>
<dbReference type="AlphaFoldDB" id="A0A1H9ZRP9"/>
<dbReference type="Proteomes" id="UP000199181">
    <property type="component" value="Unassembled WGS sequence"/>
</dbReference>
<proteinExistence type="predicted"/>
<organism evidence="1 2">
    <name type="scientific">Stigmatella erecta</name>
    <dbReference type="NCBI Taxonomy" id="83460"/>
    <lineage>
        <taxon>Bacteria</taxon>
        <taxon>Pseudomonadati</taxon>
        <taxon>Myxococcota</taxon>
        <taxon>Myxococcia</taxon>
        <taxon>Myxococcales</taxon>
        <taxon>Cystobacterineae</taxon>
        <taxon>Archangiaceae</taxon>
        <taxon>Stigmatella</taxon>
    </lineage>
</organism>
<name>A0A1H9ZRP9_9BACT</name>
<evidence type="ECO:0000313" key="1">
    <source>
        <dbReference type="EMBL" id="SES84329.1"/>
    </source>
</evidence>
<dbReference type="EMBL" id="FOIJ01000001">
    <property type="protein sequence ID" value="SES84329.1"/>
    <property type="molecule type" value="Genomic_DNA"/>
</dbReference>
<accession>A0A1H9ZRP9</accession>